<sequence length="266" mass="30061">MTVKSNILLVYSLLYTLFLWTSPIAAKNVINLTAFRDSNGKLHKRLLPDVQYQTLAKTDMRSPMGKRDAKKLPLDLLDFFSNHGGKTSKKEKRAFMMNPVSLDSQLPLLKEIEIFSSYLRNDVDTYDKLRDPNENLIILAPTNSAIIELSLKPWEFPNDIDALESKGASEMELDNAIDANINKFVRSHIVSYDDNKDDITGSGSIVLLRSLAAPSGIKDVLLKRNADSYYVASVKDEVYHRVNRIINGENGVVLIIDSCLEWPEER</sequence>
<dbReference type="InParanoid" id="G0VDF3"/>
<evidence type="ECO:0000259" key="3">
    <source>
        <dbReference type="PROSITE" id="PS50213"/>
    </source>
</evidence>
<feature type="signal peptide" evidence="2">
    <location>
        <begin position="1"/>
        <end position="26"/>
    </location>
</feature>
<evidence type="ECO:0000256" key="2">
    <source>
        <dbReference type="SAM" id="SignalP"/>
    </source>
</evidence>
<dbReference type="AlphaFoldDB" id="G0VDF3"/>
<dbReference type="EMBL" id="HE576754">
    <property type="protein sequence ID" value="CCC69515.1"/>
    <property type="molecule type" value="Genomic_DNA"/>
</dbReference>
<feature type="chain" id="PRO_5003410644" description="FAS1 domain-containing protein" evidence="2">
    <location>
        <begin position="27"/>
        <end position="266"/>
    </location>
</feature>
<organism evidence="4 5">
    <name type="scientific">Naumovozyma castellii</name>
    <name type="common">Yeast</name>
    <name type="synonym">Saccharomyces castellii</name>
    <dbReference type="NCBI Taxonomy" id="27288"/>
    <lineage>
        <taxon>Eukaryota</taxon>
        <taxon>Fungi</taxon>
        <taxon>Dikarya</taxon>
        <taxon>Ascomycota</taxon>
        <taxon>Saccharomycotina</taxon>
        <taxon>Saccharomycetes</taxon>
        <taxon>Saccharomycetales</taxon>
        <taxon>Saccharomycetaceae</taxon>
        <taxon>Naumovozyma</taxon>
    </lineage>
</organism>
<dbReference type="Proteomes" id="UP000001640">
    <property type="component" value="Chromosome 3"/>
</dbReference>
<dbReference type="OrthoDB" id="5551751at2759"/>
<dbReference type="InterPro" id="IPR040200">
    <property type="entry name" value="Mug57-like"/>
</dbReference>
<dbReference type="PANTHER" id="PTHR28156">
    <property type="entry name" value="FAS1 DOMAIN-CONTAINING PROTEIN YDR262W"/>
    <property type="match status" value="1"/>
</dbReference>
<keyword evidence="5" id="KW-1185">Reference proteome</keyword>
<dbReference type="eggNOG" id="ENOG502S17N">
    <property type="taxonomic scope" value="Eukaryota"/>
</dbReference>
<keyword evidence="1 2" id="KW-0732">Signal</keyword>
<evidence type="ECO:0000313" key="5">
    <source>
        <dbReference type="Proteomes" id="UP000001640"/>
    </source>
</evidence>
<dbReference type="KEGG" id="ncs:NCAS_0C05250"/>
<dbReference type="RefSeq" id="XP_003675879.1">
    <property type="nucleotide sequence ID" value="XM_003675831.1"/>
</dbReference>
<dbReference type="Gene3D" id="2.30.180.10">
    <property type="entry name" value="FAS1 domain"/>
    <property type="match status" value="1"/>
</dbReference>
<name>G0VDF3_NAUCA</name>
<evidence type="ECO:0000256" key="1">
    <source>
        <dbReference type="ARBA" id="ARBA00022729"/>
    </source>
</evidence>
<evidence type="ECO:0000313" key="4">
    <source>
        <dbReference type="EMBL" id="CCC69515.1"/>
    </source>
</evidence>
<protein>
    <recommendedName>
        <fullName evidence="3">FAS1 domain-containing protein</fullName>
    </recommendedName>
</protein>
<dbReference type="GeneID" id="96903096"/>
<dbReference type="OMA" id="IDSCLEW"/>
<dbReference type="PROSITE" id="PS50213">
    <property type="entry name" value="FAS1"/>
    <property type="match status" value="1"/>
</dbReference>
<dbReference type="InterPro" id="IPR036378">
    <property type="entry name" value="FAS1_dom_sf"/>
</dbReference>
<reference key="2">
    <citation type="submission" date="2011-08" db="EMBL/GenBank/DDBJ databases">
        <title>Genome sequence of Naumovozyma castellii.</title>
        <authorList>
            <person name="Gordon J.L."/>
            <person name="Armisen D."/>
            <person name="Proux-Wera E."/>
            <person name="OhEigeartaigh S.S."/>
            <person name="Byrne K.P."/>
            <person name="Wolfe K.H."/>
        </authorList>
    </citation>
    <scope>NUCLEOTIDE SEQUENCE</scope>
    <source>
        <strain>Type strain:CBS 4309</strain>
    </source>
</reference>
<dbReference type="PANTHER" id="PTHR28156:SF1">
    <property type="entry name" value="FAS1 DOMAIN-CONTAINING PROTEIN YDR262W"/>
    <property type="match status" value="1"/>
</dbReference>
<dbReference type="STRING" id="1064592.G0VDF3"/>
<proteinExistence type="predicted"/>
<accession>G0VDF3</accession>
<feature type="domain" description="FAS1" evidence="3">
    <location>
        <begin position="99"/>
        <end position="260"/>
    </location>
</feature>
<dbReference type="HOGENOM" id="CLU_076942_0_0_1"/>
<dbReference type="FunCoup" id="G0VDF3">
    <property type="interactions" value="23"/>
</dbReference>
<gene>
    <name evidence="4" type="primary">NCAS0C05250</name>
    <name evidence="4" type="ordered locus">NCAS_0C05250</name>
</gene>
<reference evidence="4 5" key="1">
    <citation type="journal article" date="2011" name="Proc. Natl. Acad. Sci. U.S.A.">
        <title>Evolutionary erosion of yeast sex chromosomes by mating-type switching accidents.</title>
        <authorList>
            <person name="Gordon J.L."/>
            <person name="Armisen D."/>
            <person name="Proux-Wera E."/>
            <person name="Oheigeartaigh S.S."/>
            <person name="Byrne K.P."/>
            <person name="Wolfe K.H."/>
        </authorList>
    </citation>
    <scope>NUCLEOTIDE SEQUENCE [LARGE SCALE GENOMIC DNA]</scope>
    <source>
        <strain evidence="5">ATCC 76901 / BCRC 22586 / CBS 4309 / NBRC 1992 / NRRL Y-12630</strain>
    </source>
</reference>
<dbReference type="SUPFAM" id="SSF82153">
    <property type="entry name" value="FAS1 domain"/>
    <property type="match status" value="1"/>
</dbReference>
<dbReference type="InterPro" id="IPR000782">
    <property type="entry name" value="FAS1_domain"/>
</dbReference>